<proteinExistence type="predicted"/>
<dbReference type="InterPro" id="IPR052035">
    <property type="entry name" value="ZnF_BED_domain_contain"/>
</dbReference>
<protein>
    <submittedName>
        <fullName evidence="8">HAT family dimerization protein</fullName>
    </submittedName>
</protein>
<dbReference type="GO" id="GO:0005634">
    <property type="term" value="C:nucleus"/>
    <property type="evidence" value="ECO:0007669"/>
    <property type="project" value="UniProtKB-SubCell"/>
</dbReference>
<evidence type="ECO:0000259" key="7">
    <source>
        <dbReference type="Pfam" id="PF05699"/>
    </source>
</evidence>
<evidence type="ECO:0000256" key="2">
    <source>
        <dbReference type="ARBA" id="ARBA00022723"/>
    </source>
</evidence>
<keyword evidence="3" id="KW-0863">Zinc-finger</keyword>
<keyword evidence="4" id="KW-0862">Zinc</keyword>
<dbReference type="EMBL" id="JATN01000321">
    <property type="protein sequence ID" value="EUC58853.1"/>
    <property type="molecule type" value="Genomic_DNA"/>
</dbReference>
<dbReference type="GO" id="GO:0046983">
    <property type="term" value="F:protein dimerization activity"/>
    <property type="evidence" value="ECO:0007669"/>
    <property type="project" value="InterPro"/>
</dbReference>
<comment type="caution">
    <text evidence="8">The sequence shown here is derived from an EMBL/GenBank/DDBJ whole genome shotgun (WGS) entry which is preliminary data.</text>
</comment>
<dbReference type="Proteomes" id="UP000030108">
    <property type="component" value="Unassembled WGS sequence"/>
</dbReference>
<sequence length="529" mass="59543">MLVKYYFRSLMIWGLLRRQIGQITADNASNNNTMMQELKRMFDSRGINFDPEENRLRCFPHIINIATQAYLHALPKSAEKFREKCAEKVVELSAEQSSYLSALASDAVAACRDTVKSCLSSGIRREGFKRNLIEGNKAGRFKLNGKTVILPIILPSLDCPTRWASTADMVDNFRLLYIAVLDYSIRNTDLDIPCLGHKQFAVLQDVSSFLSVARRVQQLLSSERTPTLALALPLYENLIVIWKTCLKKFPEHDHAISLAIGKIEEYIGKSRTSPIHAFAMFVNPHIKMNWINTHWIESKIERALDAVKARLLLYAEERHRKKLEQCNQIRQTKASAADWAAMSQQRGYAELLLLGDSIDCVPDHPLSHVLVDSRTTSEACPDPASNRLLLPAESRHPGSDSEEPASEPSFGLESELSYATLTAQLSPEQLKARLLTETDPSNPMKKENVNIVDFWKSNNDVLPLIHRMAVDVLPAQASSVSSERVFSSSKLTCTRERNRISSELVEALQVVKHSDFSERIAPLGDDIVE</sequence>
<dbReference type="InterPro" id="IPR012337">
    <property type="entry name" value="RNaseH-like_sf"/>
</dbReference>
<dbReference type="OrthoDB" id="2639200at2759"/>
<evidence type="ECO:0000256" key="5">
    <source>
        <dbReference type="ARBA" id="ARBA00023242"/>
    </source>
</evidence>
<reference evidence="9" key="1">
    <citation type="journal article" date="2014" name="Genome Announc.">
        <title>Draft genome sequence of the plant-pathogenic soil fungus Rhizoctonia solani anastomosis group 3 strain Rhs1AP.</title>
        <authorList>
            <person name="Cubeta M.A."/>
            <person name="Thomas E."/>
            <person name="Dean R.A."/>
            <person name="Jabaji S."/>
            <person name="Neate S.M."/>
            <person name="Tavantzis S."/>
            <person name="Toda T."/>
            <person name="Vilgalys R."/>
            <person name="Bharathan N."/>
            <person name="Fedorova-Abrams N."/>
            <person name="Pakala S.B."/>
            <person name="Pakala S.M."/>
            <person name="Zafar N."/>
            <person name="Joardar V."/>
            <person name="Losada L."/>
            <person name="Nierman W.C."/>
        </authorList>
    </citation>
    <scope>NUCLEOTIDE SEQUENCE [LARGE SCALE GENOMIC DNA]</scope>
    <source>
        <strain evidence="9">AG-3</strain>
    </source>
</reference>
<dbReference type="InterPro" id="IPR008906">
    <property type="entry name" value="HATC_C_dom"/>
</dbReference>
<dbReference type="PANTHER" id="PTHR46481:SF10">
    <property type="entry name" value="ZINC FINGER BED DOMAIN-CONTAINING PROTEIN 39"/>
    <property type="match status" value="1"/>
</dbReference>
<evidence type="ECO:0000313" key="8">
    <source>
        <dbReference type="EMBL" id="EUC58853.1"/>
    </source>
</evidence>
<gene>
    <name evidence="8" type="ORF">RSOL_282200</name>
</gene>
<evidence type="ECO:0000256" key="1">
    <source>
        <dbReference type="ARBA" id="ARBA00004123"/>
    </source>
</evidence>
<dbReference type="GO" id="GO:0008270">
    <property type="term" value="F:zinc ion binding"/>
    <property type="evidence" value="ECO:0007669"/>
    <property type="project" value="UniProtKB-KW"/>
</dbReference>
<dbReference type="Pfam" id="PF05699">
    <property type="entry name" value="Dimer_Tnp_hAT"/>
    <property type="match status" value="1"/>
</dbReference>
<feature type="non-terminal residue" evidence="8">
    <location>
        <position position="529"/>
    </location>
</feature>
<evidence type="ECO:0000313" key="9">
    <source>
        <dbReference type="Proteomes" id="UP000030108"/>
    </source>
</evidence>
<evidence type="ECO:0000256" key="4">
    <source>
        <dbReference type="ARBA" id="ARBA00022833"/>
    </source>
</evidence>
<evidence type="ECO:0000256" key="3">
    <source>
        <dbReference type="ARBA" id="ARBA00022771"/>
    </source>
</evidence>
<dbReference type="SUPFAM" id="SSF53098">
    <property type="entry name" value="Ribonuclease H-like"/>
    <property type="match status" value="1"/>
</dbReference>
<dbReference type="PANTHER" id="PTHR46481">
    <property type="entry name" value="ZINC FINGER BED DOMAIN-CONTAINING PROTEIN 4"/>
    <property type="match status" value="1"/>
</dbReference>
<keyword evidence="5" id="KW-0539">Nucleus</keyword>
<organism evidence="8 9">
    <name type="scientific">Rhizoctonia solani AG-3 Rhs1AP</name>
    <dbReference type="NCBI Taxonomy" id="1086054"/>
    <lineage>
        <taxon>Eukaryota</taxon>
        <taxon>Fungi</taxon>
        <taxon>Dikarya</taxon>
        <taxon>Basidiomycota</taxon>
        <taxon>Agaricomycotina</taxon>
        <taxon>Agaricomycetes</taxon>
        <taxon>Cantharellales</taxon>
        <taxon>Ceratobasidiaceae</taxon>
        <taxon>Rhizoctonia</taxon>
    </lineage>
</organism>
<name>A0A0A1UKT6_9AGAM</name>
<evidence type="ECO:0000256" key="6">
    <source>
        <dbReference type="SAM" id="MobiDB-lite"/>
    </source>
</evidence>
<feature type="region of interest" description="Disordered" evidence="6">
    <location>
        <begin position="373"/>
        <end position="411"/>
    </location>
</feature>
<accession>A0A0A1UKT6</accession>
<comment type="subcellular location">
    <subcellularLocation>
        <location evidence="1">Nucleus</location>
    </subcellularLocation>
</comment>
<feature type="domain" description="HAT C-terminal dimerisation" evidence="7">
    <location>
        <begin position="440"/>
        <end position="512"/>
    </location>
</feature>
<dbReference type="AlphaFoldDB" id="A0A0A1UKT6"/>
<keyword evidence="2" id="KW-0479">Metal-binding</keyword>